<evidence type="ECO:0000313" key="1">
    <source>
        <dbReference type="EMBL" id="CAE7127220.1"/>
    </source>
</evidence>
<organism evidence="1 2">
    <name type="scientific">Rhizoctonia solani</name>
    <dbReference type="NCBI Taxonomy" id="456999"/>
    <lineage>
        <taxon>Eukaryota</taxon>
        <taxon>Fungi</taxon>
        <taxon>Dikarya</taxon>
        <taxon>Basidiomycota</taxon>
        <taxon>Agaricomycotina</taxon>
        <taxon>Agaricomycetes</taxon>
        <taxon>Cantharellales</taxon>
        <taxon>Ceratobasidiaceae</taxon>
        <taxon>Rhizoctonia</taxon>
    </lineage>
</organism>
<protein>
    <recommendedName>
        <fullName evidence="3">Protein kinase domain-containing protein</fullName>
    </recommendedName>
</protein>
<accession>A0A8H3E0M8</accession>
<comment type="caution">
    <text evidence="1">The sequence shown here is derived from an EMBL/GenBank/DDBJ whole genome shotgun (WGS) entry which is preliminary data.</text>
</comment>
<gene>
    <name evidence="1" type="ORF">RDB_LOCUS60917</name>
</gene>
<dbReference type="Proteomes" id="UP000663827">
    <property type="component" value="Unassembled WGS sequence"/>
</dbReference>
<proteinExistence type="predicted"/>
<evidence type="ECO:0000313" key="2">
    <source>
        <dbReference type="Proteomes" id="UP000663827"/>
    </source>
</evidence>
<evidence type="ECO:0008006" key="3">
    <source>
        <dbReference type="Google" id="ProtNLM"/>
    </source>
</evidence>
<sequence>MNCLDATQNRKSNSAKWHSLNFPGLEWRGYSSQLTLTSQTEPAFFGLILVSGLRSQRSNMKGGTGSISSCILSISRATGSVITHNLHLPGISEVKCAAKKLVDGLETIDDHATKCQTLTSRITSILRMLEPHCQDGEVSLELGYFYQKLEICQKQLARIDSRRGLSNALRAKRQIEIVERIEQEIGTGLQDVLLAVMLKRLSSPREVTAYQPVDKSPTNPAPSHAYRYPTIKRCQISLGAMIKRRRLDGVTRSIARGTYRDREVLVVQYSSKVAPGKAAKAFLSSVKTVIQEQHPHVLRFMGASDDTSSSENHYMIFDAGTTTSREAFILSLRSAQGTFSFLQGVKVRMFLQRAIEKL</sequence>
<dbReference type="EMBL" id="CAJNJQ010001219">
    <property type="protein sequence ID" value="CAE7127220.1"/>
    <property type="molecule type" value="Genomic_DNA"/>
</dbReference>
<dbReference type="AlphaFoldDB" id="A0A8H3E0M8"/>
<name>A0A8H3E0M8_9AGAM</name>
<reference evidence="1" key="1">
    <citation type="submission" date="2021-01" db="EMBL/GenBank/DDBJ databases">
        <authorList>
            <person name="Kaushik A."/>
        </authorList>
    </citation>
    <scope>NUCLEOTIDE SEQUENCE</scope>
    <source>
        <strain evidence="1">AG5</strain>
    </source>
</reference>
<feature type="non-terminal residue" evidence="1">
    <location>
        <position position="1"/>
    </location>
</feature>